<reference evidence="5" key="1">
    <citation type="submission" date="2021-06" db="EMBL/GenBank/DDBJ databases">
        <authorList>
            <person name="Kallberg Y."/>
            <person name="Tangrot J."/>
            <person name="Rosling A."/>
        </authorList>
    </citation>
    <scope>NUCLEOTIDE SEQUENCE</scope>
    <source>
        <strain evidence="5">UK204</strain>
    </source>
</reference>
<evidence type="ECO:0000313" key="5">
    <source>
        <dbReference type="EMBL" id="CAG8723906.1"/>
    </source>
</evidence>
<keyword evidence="3" id="KW-0964">Secreted</keyword>
<evidence type="ECO:0000256" key="1">
    <source>
        <dbReference type="ARBA" id="ARBA00004340"/>
    </source>
</evidence>
<evidence type="ECO:0000259" key="4">
    <source>
        <dbReference type="Pfam" id="PF20147"/>
    </source>
</evidence>
<feature type="non-terminal residue" evidence="5">
    <location>
        <position position="893"/>
    </location>
</feature>
<gene>
    <name evidence="5" type="ORF">FCALED_LOCUS14546</name>
</gene>
<organism evidence="5 6">
    <name type="scientific">Funneliformis caledonium</name>
    <dbReference type="NCBI Taxonomy" id="1117310"/>
    <lineage>
        <taxon>Eukaryota</taxon>
        <taxon>Fungi</taxon>
        <taxon>Fungi incertae sedis</taxon>
        <taxon>Mucoromycota</taxon>
        <taxon>Glomeromycotina</taxon>
        <taxon>Glomeromycetes</taxon>
        <taxon>Glomerales</taxon>
        <taxon>Glomeraceae</taxon>
        <taxon>Funneliformis</taxon>
    </lineage>
</organism>
<accession>A0A9N9I7K6</accession>
<dbReference type="Pfam" id="PF20147">
    <property type="entry name" value="Crinkler"/>
    <property type="match status" value="1"/>
</dbReference>
<keyword evidence="6" id="KW-1185">Reference proteome</keyword>
<dbReference type="AlphaFoldDB" id="A0A9N9I7K6"/>
<name>A0A9N9I7K6_9GLOM</name>
<comment type="subcellular location">
    <subcellularLocation>
        <location evidence="1">Host cell</location>
    </subcellularLocation>
    <subcellularLocation>
        <location evidence="2">Secreted</location>
    </subcellularLocation>
</comment>
<feature type="domain" description="Crinkler effector protein N-terminal" evidence="4">
    <location>
        <begin position="26"/>
        <end position="98"/>
    </location>
</feature>
<evidence type="ECO:0000313" key="6">
    <source>
        <dbReference type="Proteomes" id="UP000789570"/>
    </source>
</evidence>
<proteinExistence type="predicted"/>
<comment type="caution">
    <text evidence="5">The sequence shown here is derived from an EMBL/GenBank/DDBJ whole genome shotgun (WGS) entry which is preliminary data.</text>
</comment>
<dbReference type="GO" id="GO:0005576">
    <property type="term" value="C:extracellular region"/>
    <property type="evidence" value="ECO:0007669"/>
    <property type="project" value="UniProtKB-SubCell"/>
</dbReference>
<evidence type="ECO:0000256" key="2">
    <source>
        <dbReference type="ARBA" id="ARBA00004613"/>
    </source>
</evidence>
<dbReference type="EMBL" id="CAJVPQ010010740">
    <property type="protein sequence ID" value="CAG8723906.1"/>
    <property type="molecule type" value="Genomic_DNA"/>
</dbReference>
<protein>
    <submittedName>
        <fullName evidence="5">6331_t:CDS:1</fullName>
    </submittedName>
</protein>
<dbReference type="GO" id="GO:0043657">
    <property type="term" value="C:host cell"/>
    <property type="evidence" value="ECO:0007669"/>
    <property type="project" value="UniProtKB-SubCell"/>
</dbReference>
<dbReference type="InterPro" id="IPR045379">
    <property type="entry name" value="Crinkler_N"/>
</dbReference>
<dbReference type="OrthoDB" id="2412099at2759"/>
<sequence length="893" mass="103034">MNGTKGPLNSPLDSPPTRHTTDIMAFCFVVGTEVGNSFQVEGPAGISISKLKEIIYEKRKNKFENKGFDPSDLYLWKVNIPVTENAKLKTLESRSHDISDENTTIEELGGVKLTPFGNVGDIFQVFRKALRKLISSKVFESIEEVLRKAESHWTKLKDKLVKKIELEEFRVSDHIYKDSINESGIPVIKGKPSFLLHSLPSDNKEGYIPENMLSTLLNKVMTQRWLFLMGTSGSGKTRSLYELFCSAYGIYFSLNTRNGSKNYNFGSRDMDKTIEDLGFKLVSNKPQENSNIALIYTRAMLLSRLFILTKLLEFHRSSNSTNFTPKQWLLMQLLPLQIHDEDFWIFIASDFRNLDPLYQDELVTEFIKRFQSFVPGQEQLPIAIDESQSSIEKYEKMFPSTNPGNKLRPFFVILLRMVLKLTTMKLCLMLSGTGMSFEDIKNFASSTIAKPIGPSFEDFFFVHDGFYENSEMCNYIQRFLPLNDESMKIIFNIFRGRRRFLVQFLNKSLLDTSSMSRNVNENVEKWQRDAKDFIISTFKDSCFPKLREDKEVWNKVMDIATLSMFSDSTMVVRGGGVIEMVQYGFAQLCDYKHLASDKDIFRKDVIEVQIQETIPFLAFMEYVEKDCHDRNEIEEKLLQDLCKVHNNASCAGFLFEPYLTISLEKFFNEKICMNNDFFTSIKDIDNIKQLLSYKSTIRNHKDSAILCSKGDMKESNLFKFLDNPSTAFFMPERDAGPDLVCIINFETPDGIVEVPLFLQAKLWISSPPSNAIFATDPNCFYPHGDDPFRIPQWKIELKEKVINCLRTKYHRAYEHGLSWIRFLVVYPAKFSMQSHYIRKERVRPIRPGTANNPEVKELLIVIDSSNAECFFSSLGINVLNAVKRVDKKEIDME</sequence>
<evidence type="ECO:0000256" key="3">
    <source>
        <dbReference type="ARBA" id="ARBA00022525"/>
    </source>
</evidence>
<dbReference type="Proteomes" id="UP000789570">
    <property type="component" value="Unassembled WGS sequence"/>
</dbReference>